<evidence type="ECO:0000256" key="4">
    <source>
        <dbReference type="ARBA" id="ARBA00022737"/>
    </source>
</evidence>
<evidence type="ECO:0000256" key="2">
    <source>
        <dbReference type="ARBA" id="ARBA00022490"/>
    </source>
</evidence>
<evidence type="ECO:0000256" key="1">
    <source>
        <dbReference type="ARBA" id="ARBA00004496"/>
    </source>
</evidence>
<protein>
    <submittedName>
        <fullName evidence="8">Enhancer of mRNA-decapping protein 4-like</fullName>
    </submittedName>
</protein>
<gene>
    <name evidence="8" type="primary">LOC111352525</name>
</gene>
<sequence>MHKENIAPSSAIMEQNQLQNITDRPKRRRCQSLNSLTSEDNGIDLMIYKADTVHRTYSDSSVELCMHCDHGRLMDSGILDSMRCDHHERLIDTGISDRMINNDMLVVMEQKIDRLSDMFLEQCRLLTAMKEEIRSSKLMLEKTELTHNQIFVDILKKAIAQRVGAVSVEECSKDDDSTVNSRAKTLLDAIEARKEMSLDSEIRASLIKFLQSEELKEQMVRATAESVRGLIGGCFSRDMSKLYLPVLERSHRRLIAHIHMIVEQAFIELEDRSSSLFKSVYKTSGALRRALERHQCLLEATSNPGHNMINTLQCAVEELLQKELKDWRVKVTDLLSSHFHSEPLESNVSDGLPDSVDFEPITPPQPAGRDVSVVDQLMEAALVNKLIEDGDVNGSFERALSAGDLSLVMVACRAVDPGQVFAAPCSLKQHVLMSLVQQLATDMLHETQLKCRFLEDAIINLDMANQDTRTHLPLVVGEVRKHLSKFLVAYPNHIASRRITMIVMAANNLLK</sequence>
<dbReference type="PANTHER" id="PTHR15598">
    <property type="entry name" value="ENHANCER OF MRNA-DECAPPING PROTEIN 4"/>
    <property type="match status" value="1"/>
</dbReference>
<organism evidence="7 8">
    <name type="scientific">Spodoptera litura</name>
    <name type="common">Asian cotton leafworm</name>
    <dbReference type="NCBI Taxonomy" id="69820"/>
    <lineage>
        <taxon>Eukaryota</taxon>
        <taxon>Metazoa</taxon>
        <taxon>Ecdysozoa</taxon>
        <taxon>Arthropoda</taxon>
        <taxon>Hexapoda</taxon>
        <taxon>Insecta</taxon>
        <taxon>Pterygota</taxon>
        <taxon>Neoptera</taxon>
        <taxon>Endopterygota</taxon>
        <taxon>Lepidoptera</taxon>
        <taxon>Glossata</taxon>
        <taxon>Ditrysia</taxon>
        <taxon>Noctuoidea</taxon>
        <taxon>Noctuidae</taxon>
        <taxon>Amphipyrinae</taxon>
        <taxon>Spodoptera</taxon>
    </lineage>
</organism>
<dbReference type="GO" id="GO:0031087">
    <property type="term" value="P:deadenylation-independent decapping of nuclear-transcribed mRNA"/>
    <property type="evidence" value="ECO:0007669"/>
    <property type="project" value="InterPro"/>
</dbReference>
<keyword evidence="2" id="KW-0963">Cytoplasm</keyword>
<dbReference type="Pfam" id="PF21289">
    <property type="entry name" value="EDC4_C"/>
    <property type="match status" value="1"/>
</dbReference>
<comment type="subcellular location">
    <subcellularLocation>
        <location evidence="1">Cytoplasm</location>
    </subcellularLocation>
</comment>
<evidence type="ECO:0000256" key="3">
    <source>
        <dbReference type="ARBA" id="ARBA00022574"/>
    </source>
</evidence>
<dbReference type="KEGG" id="sliu:111352525"/>
<keyword evidence="3" id="KW-0853">WD repeat</keyword>
<dbReference type="Gene3D" id="6.10.140.270">
    <property type="match status" value="1"/>
</dbReference>
<dbReference type="GeneID" id="111352525"/>
<dbReference type="PANTHER" id="PTHR15598:SF5">
    <property type="entry name" value="ENHANCER OF MRNA-DECAPPING PROTEIN 4"/>
    <property type="match status" value="1"/>
</dbReference>
<dbReference type="Gene3D" id="1.10.220.100">
    <property type="entry name" value="conserved c-terminal region of ge- 1"/>
    <property type="match status" value="1"/>
</dbReference>
<keyword evidence="4" id="KW-0677">Repeat</keyword>
<accession>A0A9J7DYD2</accession>
<name>A0A9J7DYD2_SPOLT</name>
<feature type="region of interest" description="Disordered" evidence="5">
    <location>
        <begin position="1"/>
        <end position="25"/>
    </location>
</feature>
<dbReference type="InterPro" id="IPR044938">
    <property type="entry name" value="EDC4_C_sf"/>
</dbReference>
<dbReference type="AlphaFoldDB" id="A0A9J7DYD2"/>
<reference evidence="8" key="1">
    <citation type="submission" date="2025-08" db="UniProtKB">
        <authorList>
            <consortium name="RefSeq"/>
        </authorList>
    </citation>
    <scope>IDENTIFICATION</scope>
    <source>
        <strain evidence="8">Ishihara</strain>
        <tissue evidence="8">Whole body</tissue>
    </source>
</reference>
<evidence type="ECO:0000259" key="6">
    <source>
        <dbReference type="Pfam" id="PF21289"/>
    </source>
</evidence>
<proteinExistence type="predicted"/>
<keyword evidence="7" id="KW-1185">Reference proteome</keyword>
<evidence type="ECO:0000313" key="7">
    <source>
        <dbReference type="Proteomes" id="UP000301870"/>
    </source>
</evidence>
<dbReference type="InterPro" id="IPR045152">
    <property type="entry name" value="EDC4-like"/>
</dbReference>
<dbReference type="OrthoDB" id="21128at2759"/>
<dbReference type="GO" id="GO:0000932">
    <property type="term" value="C:P-body"/>
    <property type="evidence" value="ECO:0007669"/>
    <property type="project" value="TreeGrafter"/>
</dbReference>
<evidence type="ECO:0000313" key="8">
    <source>
        <dbReference type="RefSeq" id="XP_022820833.1"/>
    </source>
</evidence>
<dbReference type="InterPro" id="IPR049404">
    <property type="entry name" value="EDC4_C"/>
</dbReference>
<evidence type="ECO:0000256" key="5">
    <source>
        <dbReference type="SAM" id="MobiDB-lite"/>
    </source>
</evidence>
<dbReference type="Proteomes" id="UP000301870">
    <property type="component" value="Chromosome 15"/>
</dbReference>
<dbReference type="RefSeq" id="XP_022820833.1">
    <property type="nucleotide sequence ID" value="XM_022965065.1"/>
</dbReference>
<feature type="domain" description="Enhancer of mRNA-decapping protein 4 C-terminal" evidence="6">
    <location>
        <begin position="383"/>
        <end position="502"/>
    </location>
</feature>
<feature type="compositionally biased region" description="Polar residues" evidence="5">
    <location>
        <begin position="12"/>
        <end position="22"/>
    </location>
</feature>